<dbReference type="AlphaFoldDB" id="A0A6V7F6Z2"/>
<protein>
    <submittedName>
        <fullName evidence="2">Uncharacterized protein</fullName>
    </submittedName>
</protein>
<name>A0A6V7F6Z2_9XANT</name>
<sequence length="261" mass="28117">MGLCVSKNSTSVYGGDSSSAASTSPMPQGASAGPTQSTRSSVLGGLSLRSTAARTSPSHWSSIRTSLRVSDPRDSRLTRAIHVLGDLYRSSPTFRAVAEKVRDEGGVDIREGNVNVASTDLTNRAILLSPQTLSNAGSGDGPSLVSALVFEMNNLARSSEAEAVYGLAQYGAFNASSYARELERIEYNTSLSSAQVFEEARGALRAHGEGDHPDRWFLQEHPQSGALEPMYSSFEDSLAYQYEIQHATAYESEFQRFFNNA</sequence>
<proteinExistence type="predicted"/>
<gene>
    <name evidence="2" type="ORF">CFBP8129_43610</name>
</gene>
<dbReference type="EMBL" id="LR828253">
    <property type="protein sequence ID" value="CAD0359202.1"/>
    <property type="molecule type" value="Genomic_DNA"/>
</dbReference>
<reference evidence="2" key="1">
    <citation type="submission" date="2020-07" db="EMBL/GenBank/DDBJ databases">
        <authorList>
            <person name="Pothier F. J."/>
        </authorList>
    </citation>
    <scope>NUCLEOTIDE SEQUENCE</scope>
    <source>
        <strain evidence="2">CFBP 8129</strain>
    </source>
</reference>
<feature type="region of interest" description="Disordered" evidence="1">
    <location>
        <begin position="1"/>
        <end position="41"/>
    </location>
</feature>
<organism evidence="2">
    <name type="scientific">Xanthomonas hortorum pv. gardneri</name>
    <dbReference type="NCBI Taxonomy" id="2754056"/>
    <lineage>
        <taxon>Bacteria</taxon>
        <taxon>Pseudomonadati</taxon>
        <taxon>Pseudomonadota</taxon>
        <taxon>Gammaproteobacteria</taxon>
        <taxon>Lysobacterales</taxon>
        <taxon>Lysobacteraceae</taxon>
        <taxon>Xanthomonas</taxon>
    </lineage>
</organism>
<accession>A0A6V7F6Z2</accession>
<feature type="compositionally biased region" description="Polar residues" evidence="1">
    <location>
        <begin position="1"/>
        <end position="26"/>
    </location>
</feature>
<evidence type="ECO:0000256" key="1">
    <source>
        <dbReference type="SAM" id="MobiDB-lite"/>
    </source>
</evidence>
<dbReference type="EMBL" id="LR828253">
    <property type="protein sequence ID" value="CAD0359208.1"/>
    <property type="molecule type" value="Genomic_DNA"/>
</dbReference>
<evidence type="ECO:0000313" key="2">
    <source>
        <dbReference type="EMBL" id="CAD0359202.1"/>
    </source>
</evidence>